<organism evidence="1 2">
    <name type="scientific">Inconstantimicrobium mannanitabidum</name>
    <dbReference type="NCBI Taxonomy" id="1604901"/>
    <lineage>
        <taxon>Bacteria</taxon>
        <taxon>Bacillati</taxon>
        <taxon>Bacillota</taxon>
        <taxon>Clostridia</taxon>
        <taxon>Eubacteriales</taxon>
        <taxon>Clostridiaceae</taxon>
        <taxon>Inconstantimicrobium</taxon>
    </lineage>
</organism>
<evidence type="ECO:0000313" key="1">
    <source>
        <dbReference type="EMBL" id="GKX68911.1"/>
    </source>
</evidence>
<protein>
    <submittedName>
        <fullName evidence="1">Uncharacterized protein</fullName>
    </submittedName>
</protein>
<gene>
    <name evidence="1" type="ORF">rsdtw13_41690</name>
</gene>
<keyword evidence="2" id="KW-1185">Reference proteome</keyword>
<sequence>MNYFKVELKRALKEKRILYLIIFLVIMSVLSPMPSFMQKQIAYWHDTKNIQLGINPVDVWMDFIGRSRLMTTFIVLFPILVYSHSIVDDLQYKYINNILLKVSFKVYYKTKLLVCMILGGSIYFITSILCFGLSCIIYGGKESILYGGHYTFSLFGNEIVFGNSIIYLIFISFILFILGSIYAAIGFFIGLYTDNKMLVYSISVLSLSMYDEIVYLISQLMGSRANSFCNTFSIFSGSGGYNSEKVIIINLILFIIILSVMSSKIKKIERNLLNS</sequence>
<comment type="caution">
    <text evidence="1">The sequence shown here is derived from an EMBL/GenBank/DDBJ whole genome shotgun (WGS) entry which is preliminary data.</text>
</comment>
<reference evidence="1" key="1">
    <citation type="journal article" date="2025" name="Int. J. Syst. Evol. Microbiol.">
        <title>Inconstantimicrobium mannanitabidum sp. nov., a novel member of the family Clostridiaceae isolated from anoxic soil under the treatment of reductive soil disinfestation.</title>
        <authorList>
            <person name="Ueki A."/>
            <person name="Tonouchi A."/>
            <person name="Honma S."/>
            <person name="Kaku N."/>
            <person name="Ueki K."/>
        </authorList>
    </citation>
    <scope>NUCLEOTIDE SEQUENCE</scope>
    <source>
        <strain evidence="1">TW13</strain>
    </source>
</reference>
<name>A0ACB5RIF2_9CLOT</name>
<proteinExistence type="predicted"/>
<dbReference type="Proteomes" id="UP001058074">
    <property type="component" value="Unassembled WGS sequence"/>
</dbReference>
<dbReference type="EMBL" id="BROD01000001">
    <property type="protein sequence ID" value="GKX68911.1"/>
    <property type="molecule type" value="Genomic_DNA"/>
</dbReference>
<evidence type="ECO:0000313" key="2">
    <source>
        <dbReference type="Proteomes" id="UP001058074"/>
    </source>
</evidence>
<accession>A0ACB5RIF2</accession>